<dbReference type="PROSITE" id="PS50113">
    <property type="entry name" value="PAC"/>
    <property type="match status" value="3"/>
</dbReference>
<comment type="catalytic activity">
    <reaction evidence="1">
        <text>ATP + protein L-histidine = ADP + protein N-phospho-L-histidine.</text>
        <dbReference type="EC" id="2.7.13.3"/>
    </reaction>
</comment>
<evidence type="ECO:0000256" key="1">
    <source>
        <dbReference type="ARBA" id="ARBA00000085"/>
    </source>
</evidence>
<feature type="coiled-coil region" evidence="6">
    <location>
        <begin position="672"/>
        <end position="699"/>
    </location>
</feature>
<dbReference type="InterPro" id="IPR013655">
    <property type="entry name" value="PAS_fold_3"/>
</dbReference>
<proteinExistence type="predicted"/>
<dbReference type="InterPro" id="IPR001610">
    <property type="entry name" value="PAC"/>
</dbReference>
<sequence>MISEKHYSAVFEALPTPCLVLLPDAPVFTVVNASDAYLALSATTREELVGKGFFDIFPCNPCVDNKLWKATFDQVLTEKKPGKPTTQKFAFPLAGSPTNFDIKYLNVSNAPVLDEQGEIKLIIRSMTDVTDAKRHERLLEQTQQMAQSGSWEVNMMHKTVALSRRLKTILQVDSSFQPDFESALSFFDSISRKSVVRAFQKTSRLGTPFRLTLPFTTAKGQKRWLSTVGKADMVNGVCVRIYGTSKDITKKRNTEEALVSSDRNFQNLIQTIDGIVWEASVAPYELTFVSKKAERMLGYTATDWFSEPDFWTKHVHESDRERVIKYHRQQTKKLANHTVDYRAVKKNGDIVWVKNVISVITKSGQPRWLRGVMVDITETKRLADLDRLEKNILELIARRDTPIKSILAEYLLGIEALFQGIYCSLHRVHDGRLLHLAAPSLPQAYSAAIHNRTIGNNTGSCGTAVYLKAPVIVSDIATDSKWENIRHLPLAHGFKACWSYPIIDSDGHVMAVLGLYYKQVKSPNAEESAIIERTATLLKMILENRRNADLAQEASAMIDQAQELARFGNWQWDAETNKVRWSNVLREIYGFANTNCRPTFQGYLAVLHDDDKSRIVDILKQVHKTGNDSVFEERIVRPDGDTRYLRTWVRSIVDEEGVPVKMIGACLDVTGMKQKELKLKEMHHQLEQHLREVEESEAKYSNLFHLSPQPMWVYDLETLRFLDVNIAAVKHYGYSREEFLTLSINDIKPAQKQSKPKGNNTFSKEHDELFNQDVYIHRKKNGEIIHVEVQRAVINFHGRASALILAQDITEKLNHIEAIETQNRKLQEIAWMQSHVVRAPLARIMGLVDLIQNFPESGIENEELLDSISGSAIELDDILKAITNKAEQINFT</sequence>
<dbReference type="PANTHER" id="PTHR43304:SF1">
    <property type="entry name" value="PAC DOMAIN-CONTAINING PROTEIN"/>
    <property type="match status" value="1"/>
</dbReference>
<protein>
    <recommendedName>
        <fullName evidence="2">histidine kinase</fullName>
        <ecNumber evidence="2">2.7.13.3</ecNumber>
    </recommendedName>
</protein>
<evidence type="ECO:0000256" key="4">
    <source>
        <dbReference type="ARBA" id="ARBA00022679"/>
    </source>
</evidence>
<dbReference type="Gene3D" id="2.10.70.100">
    <property type="match status" value="1"/>
</dbReference>
<evidence type="ECO:0000259" key="7">
    <source>
        <dbReference type="PROSITE" id="PS50112"/>
    </source>
</evidence>
<dbReference type="InterPro" id="IPR000014">
    <property type="entry name" value="PAS"/>
</dbReference>
<evidence type="ECO:0000256" key="5">
    <source>
        <dbReference type="ARBA" id="ARBA00022777"/>
    </source>
</evidence>
<dbReference type="SUPFAM" id="SSF55785">
    <property type="entry name" value="PYP-like sensor domain (PAS domain)"/>
    <property type="match status" value="5"/>
</dbReference>
<feature type="domain" description="PAS" evidence="7">
    <location>
        <begin position="696"/>
        <end position="740"/>
    </location>
</feature>
<evidence type="ECO:0000256" key="3">
    <source>
        <dbReference type="ARBA" id="ARBA00022553"/>
    </source>
</evidence>
<dbReference type="GO" id="GO:0000155">
    <property type="term" value="F:phosphorelay sensor kinase activity"/>
    <property type="evidence" value="ECO:0007669"/>
    <property type="project" value="InterPro"/>
</dbReference>
<feature type="domain" description="PAC" evidence="8">
    <location>
        <begin position="87"/>
        <end position="141"/>
    </location>
</feature>
<dbReference type="PROSITE" id="PS50112">
    <property type="entry name" value="PAS"/>
    <property type="match status" value="2"/>
</dbReference>
<dbReference type="EMBL" id="FUYS01000007">
    <property type="protein sequence ID" value="SKB73212.1"/>
    <property type="molecule type" value="Genomic_DNA"/>
</dbReference>
<evidence type="ECO:0000256" key="6">
    <source>
        <dbReference type="SAM" id="Coils"/>
    </source>
</evidence>
<keyword evidence="5" id="KW-0418">Kinase</keyword>
<dbReference type="SMART" id="SM00065">
    <property type="entry name" value="GAF"/>
    <property type="match status" value="1"/>
</dbReference>
<evidence type="ECO:0000313" key="10">
    <source>
        <dbReference type="Proteomes" id="UP000190541"/>
    </source>
</evidence>
<dbReference type="OrthoDB" id="6231665at2"/>
<dbReference type="Proteomes" id="UP000190541">
    <property type="component" value="Unassembled WGS sequence"/>
</dbReference>
<organism evidence="9 10">
    <name type="scientific">Parapedobacter luteus</name>
    <dbReference type="NCBI Taxonomy" id="623280"/>
    <lineage>
        <taxon>Bacteria</taxon>
        <taxon>Pseudomonadati</taxon>
        <taxon>Bacteroidota</taxon>
        <taxon>Sphingobacteriia</taxon>
        <taxon>Sphingobacteriales</taxon>
        <taxon>Sphingobacteriaceae</taxon>
        <taxon>Parapedobacter</taxon>
    </lineage>
</organism>
<dbReference type="CDD" id="cd00130">
    <property type="entry name" value="PAS"/>
    <property type="match status" value="3"/>
</dbReference>
<dbReference type="CDD" id="cd00082">
    <property type="entry name" value="HisKA"/>
    <property type="match status" value="1"/>
</dbReference>
<dbReference type="PANTHER" id="PTHR43304">
    <property type="entry name" value="PHYTOCHROME-LIKE PROTEIN CPH1"/>
    <property type="match status" value="1"/>
</dbReference>
<dbReference type="Gene3D" id="3.30.450.40">
    <property type="match status" value="1"/>
</dbReference>
<dbReference type="SMART" id="SM00091">
    <property type="entry name" value="PAS"/>
    <property type="match status" value="4"/>
</dbReference>
<evidence type="ECO:0000313" key="9">
    <source>
        <dbReference type="EMBL" id="SKB73212.1"/>
    </source>
</evidence>
<dbReference type="Pfam" id="PF08447">
    <property type="entry name" value="PAS_3"/>
    <property type="match status" value="2"/>
</dbReference>
<dbReference type="InterPro" id="IPR052162">
    <property type="entry name" value="Sensor_kinase/Photoreceptor"/>
</dbReference>
<dbReference type="Pfam" id="PF13185">
    <property type="entry name" value="GAF_2"/>
    <property type="match status" value="1"/>
</dbReference>
<dbReference type="STRING" id="623280.SAMN05660226_02869"/>
<evidence type="ECO:0000256" key="2">
    <source>
        <dbReference type="ARBA" id="ARBA00012438"/>
    </source>
</evidence>
<dbReference type="InterPro" id="IPR003018">
    <property type="entry name" value="GAF"/>
</dbReference>
<dbReference type="NCBIfam" id="TIGR00229">
    <property type="entry name" value="sensory_box"/>
    <property type="match status" value="2"/>
</dbReference>
<dbReference type="InterPro" id="IPR003661">
    <property type="entry name" value="HisK_dim/P_dom"/>
</dbReference>
<dbReference type="SMART" id="SM00086">
    <property type="entry name" value="PAC"/>
    <property type="match status" value="4"/>
</dbReference>
<keyword evidence="3" id="KW-0597">Phosphoprotein</keyword>
<feature type="domain" description="PAC" evidence="8">
    <location>
        <begin position="629"/>
        <end position="681"/>
    </location>
</feature>
<keyword evidence="4" id="KW-0808">Transferase</keyword>
<name>A0A1T5DNF1_9SPHI</name>
<reference evidence="9 10" key="1">
    <citation type="submission" date="2017-02" db="EMBL/GenBank/DDBJ databases">
        <authorList>
            <person name="Peterson S.W."/>
        </authorList>
    </citation>
    <scope>NUCLEOTIDE SEQUENCE [LARGE SCALE GENOMIC DNA]</scope>
    <source>
        <strain evidence="9 10">DSM 22899</strain>
    </source>
</reference>
<feature type="domain" description="PAS" evidence="7">
    <location>
        <begin position="261"/>
        <end position="334"/>
    </location>
</feature>
<keyword evidence="6" id="KW-0175">Coiled coil</keyword>
<gene>
    <name evidence="9" type="ORF">SAMN05660226_02869</name>
</gene>
<dbReference type="InterPro" id="IPR035965">
    <property type="entry name" value="PAS-like_dom_sf"/>
</dbReference>
<dbReference type="EC" id="2.7.13.3" evidence="2"/>
<dbReference type="RefSeq" id="WP_079717540.1">
    <property type="nucleotide sequence ID" value="NZ_FUYS01000007.1"/>
</dbReference>
<dbReference type="AlphaFoldDB" id="A0A1T5DNF1"/>
<keyword evidence="10" id="KW-1185">Reference proteome</keyword>
<dbReference type="InterPro" id="IPR029016">
    <property type="entry name" value="GAF-like_dom_sf"/>
</dbReference>
<dbReference type="SUPFAM" id="SSF55781">
    <property type="entry name" value="GAF domain-like"/>
    <property type="match status" value="1"/>
</dbReference>
<dbReference type="InterPro" id="IPR000700">
    <property type="entry name" value="PAS-assoc_C"/>
</dbReference>
<accession>A0A1T5DNF1</accession>
<feature type="domain" description="PAC" evidence="8">
    <location>
        <begin position="337"/>
        <end position="388"/>
    </location>
</feature>
<evidence type="ECO:0000259" key="8">
    <source>
        <dbReference type="PROSITE" id="PS50113"/>
    </source>
</evidence>
<dbReference type="Pfam" id="PF13426">
    <property type="entry name" value="PAS_9"/>
    <property type="match status" value="2"/>
</dbReference>
<dbReference type="Gene3D" id="3.30.450.20">
    <property type="entry name" value="PAS domain"/>
    <property type="match status" value="5"/>
</dbReference>